<keyword evidence="3" id="KW-1185">Reference proteome</keyword>
<protein>
    <submittedName>
        <fullName evidence="2">Uncharacterized protein</fullName>
    </submittedName>
</protein>
<keyword evidence="1" id="KW-0472">Membrane</keyword>
<organism evidence="2">
    <name type="scientific">Bodo saltans virus</name>
    <dbReference type="NCBI Taxonomy" id="2024608"/>
    <lineage>
        <taxon>Viruses</taxon>
        <taxon>Varidnaviria</taxon>
        <taxon>Bamfordvirae</taxon>
        <taxon>Nucleocytoviricota</taxon>
        <taxon>Megaviricetes</taxon>
        <taxon>Imitervirales</taxon>
        <taxon>Mimiviridae</taxon>
        <taxon>Klosneuvirinae</taxon>
        <taxon>Theiavirus</taxon>
        <taxon>Theiavirus salishense</taxon>
    </lineage>
</organism>
<feature type="transmembrane region" description="Helical" evidence="1">
    <location>
        <begin position="112"/>
        <end position="130"/>
    </location>
</feature>
<dbReference type="Proteomes" id="UP000240325">
    <property type="component" value="Segment"/>
</dbReference>
<dbReference type="EMBL" id="MF782455">
    <property type="protein sequence ID" value="ATZ80798.1"/>
    <property type="molecule type" value="Genomic_DNA"/>
</dbReference>
<evidence type="ECO:0000313" key="2">
    <source>
        <dbReference type="EMBL" id="ATZ80798.1"/>
    </source>
</evidence>
<gene>
    <name evidence="2" type="ORF">BMW23_0752</name>
</gene>
<keyword evidence="1" id="KW-0812">Transmembrane</keyword>
<proteinExistence type="predicted"/>
<feature type="transmembrane region" description="Helical" evidence="1">
    <location>
        <begin position="33"/>
        <end position="56"/>
    </location>
</feature>
<sequence>MLEQISSYIFPDKNDIIFNICKTTKVKKILNSLLIIIIAIILRLLLYSILSFAFTFVFNNDYIDFCVQCLLSIILCIYNPIIQDKLEYFEPQFYKLTRYVVNNYSNDKFKKWKTYAIFTSLFIGYMYFTFVDITSALIRLYLIQYAICYLFLEIYNNYHGLKNMNIEIPYIRKKNIINDDDIIIDKSMYEPGIDGFVDINVIKIDKGKNIDNKKNILYTSISDEYIIVDK</sequence>
<reference evidence="2" key="1">
    <citation type="journal article" date="2017" name="Elife">
        <title>The kinetoplastid-infecting Bodo saltans virus (BsV), a window into the most abundant giant viruses in the sea.</title>
        <authorList>
            <person name="Deeg C.M."/>
            <person name="Chow C.-E.T."/>
            <person name="Suttle C.A."/>
        </authorList>
    </citation>
    <scope>NUCLEOTIDE SEQUENCE</scope>
    <source>
        <strain evidence="2">NG1</strain>
    </source>
</reference>
<evidence type="ECO:0000256" key="1">
    <source>
        <dbReference type="SAM" id="Phobius"/>
    </source>
</evidence>
<name>A0A2H4UV49_9VIRU</name>
<feature type="transmembrane region" description="Helical" evidence="1">
    <location>
        <begin position="136"/>
        <end position="155"/>
    </location>
</feature>
<keyword evidence="1" id="KW-1133">Transmembrane helix</keyword>
<feature type="transmembrane region" description="Helical" evidence="1">
    <location>
        <begin position="62"/>
        <end position="82"/>
    </location>
</feature>
<accession>A0A2H4UV49</accession>
<evidence type="ECO:0000313" key="3">
    <source>
        <dbReference type="Proteomes" id="UP000240325"/>
    </source>
</evidence>